<dbReference type="GeneID" id="25728671"/>
<reference evidence="2 3" key="1">
    <citation type="journal article" date="2013" name="BMC Genomics">
        <title>Reconstruction of the lipid metabolism for the microalga Monoraphidium neglectum from its genome sequence reveals characteristics suitable for biofuel production.</title>
        <authorList>
            <person name="Bogen C."/>
            <person name="Al-Dilaimi A."/>
            <person name="Albersmeier A."/>
            <person name="Wichmann J."/>
            <person name="Grundmann M."/>
            <person name="Rupp O."/>
            <person name="Lauersen K.J."/>
            <person name="Blifernez-Klassen O."/>
            <person name="Kalinowski J."/>
            <person name="Goesmann A."/>
            <person name="Mussgnug J.H."/>
            <person name="Kruse O."/>
        </authorList>
    </citation>
    <scope>NUCLEOTIDE SEQUENCE [LARGE SCALE GENOMIC DNA]</scope>
    <source>
        <strain evidence="2 3">SAG 48.87</strain>
    </source>
</reference>
<dbReference type="STRING" id="145388.A0A0D2M5N5"/>
<name>A0A0D2M5N5_9CHLO</name>
<dbReference type="AlphaFoldDB" id="A0A0D2M5N5"/>
<dbReference type="PROSITE" id="PS50828">
    <property type="entry name" value="SMR"/>
    <property type="match status" value="1"/>
</dbReference>
<feature type="domain" description="Smr" evidence="1">
    <location>
        <begin position="14"/>
        <end position="91"/>
    </location>
</feature>
<accession>A0A0D2M5N5</accession>
<evidence type="ECO:0000259" key="1">
    <source>
        <dbReference type="PROSITE" id="PS50828"/>
    </source>
</evidence>
<dbReference type="RefSeq" id="XP_013895571.1">
    <property type="nucleotide sequence ID" value="XM_014040117.1"/>
</dbReference>
<dbReference type="InterPro" id="IPR002625">
    <property type="entry name" value="Smr_dom"/>
</dbReference>
<dbReference type="PANTHER" id="PTHR47417">
    <property type="entry name" value="SMR DOMAIN-CONTAINING PROTEIN YPL199C"/>
    <property type="match status" value="1"/>
</dbReference>
<dbReference type="SUPFAM" id="SSF160443">
    <property type="entry name" value="SMR domain-like"/>
    <property type="match status" value="1"/>
</dbReference>
<protein>
    <submittedName>
        <fullName evidence="2">Smr domain-containing protein</fullName>
    </submittedName>
</protein>
<dbReference type="SMART" id="SM00463">
    <property type="entry name" value="SMR"/>
    <property type="match status" value="1"/>
</dbReference>
<evidence type="ECO:0000313" key="3">
    <source>
        <dbReference type="Proteomes" id="UP000054498"/>
    </source>
</evidence>
<dbReference type="EMBL" id="KK102948">
    <property type="protein sequence ID" value="KIY96551.1"/>
    <property type="molecule type" value="Genomic_DNA"/>
</dbReference>
<dbReference type="PANTHER" id="PTHR47417:SF1">
    <property type="entry name" value="SMR DOMAIN-CONTAINING PROTEIN YPL199C"/>
    <property type="match status" value="1"/>
</dbReference>
<dbReference type="Pfam" id="PF01713">
    <property type="entry name" value="Smr"/>
    <property type="match status" value="1"/>
</dbReference>
<dbReference type="Gene3D" id="3.30.1370.110">
    <property type="match status" value="1"/>
</dbReference>
<keyword evidence="3" id="KW-1185">Reference proteome</keyword>
<dbReference type="InterPro" id="IPR053020">
    <property type="entry name" value="Smr_domain_protein"/>
</dbReference>
<dbReference type="OrthoDB" id="3231855at2759"/>
<dbReference type="Proteomes" id="UP000054498">
    <property type="component" value="Unassembled WGS sequence"/>
</dbReference>
<gene>
    <name evidence="2" type="ORF">MNEG_11411</name>
</gene>
<dbReference type="InterPro" id="IPR036063">
    <property type="entry name" value="Smr_dom_sf"/>
</dbReference>
<organism evidence="2 3">
    <name type="scientific">Monoraphidium neglectum</name>
    <dbReference type="NCBI Taxonomy" id="145388"/>
    <lineage>
        <taxon>Eukaryota</taxon>
        <taxon>Viridiplantae</taxon>
        <taxon>Chlorophyta</taxon>
        <taxon>core chlorophytes</taxon>
        <taxon>Chlorophyceae</taxon>
        <taxon>CS clade</taxon>
        <taxon>Sphaeropleales</taxon>
        <taxon>Selenastraceae</taxon>
        <taxon>Monoraphidium</taxon>
    </lineage>
</organism>
<proteinExistence type="predicted"/>
<sequence>MHTANNTGRAPDEVDLHGLHVSEAISRADGAIRQARARGAPRLVFIVGKGLHSEGGVARLRPAIERQLVTKHSLRVTPGVPNEGCLLVELVEPSQAGWFERIVTGCVIC</sequence>
<evidence type="ECO:0000313" key="2">
    <source>
        <dbReference type="EMBL" id="KIY96551.1"/>
    </source>
</evidence>
<dbReference type="KEGG" id="mng:MNEG_11411"/>